<evidence type="ECO:0000256" key="1">
    <source>
        <dbReference type="ARBA" id="ARBA00004173"/>
    </source>
</evidence>
<dbReference type="Pfam" id="PF07147">
    <property type="entry name" value="PDCD9"/>
    <property type="match status" value="1"/>
</dbReference>
<dbReference type="EMBL" id="OV725083">
    <property type="protein sequence ID" value="CAH1407344.1"/>
    <property type="molecule type" value="Genomic_DNA"/>
</dbReference>
<dbReference type="InterPro" id="IPR010793">
    <property type="entry name" value="Ribosomal_mL37/mL65"/>
</dbReference>
<dbReference type="InterPro" id="IPR039982">
    <property type="entry name" value="Ribosomal_mL65"/>
</dbReference>
<organism evidence="5 6">
    <name type="scientific">Nezara viridula</name>
    <name type="common">Southern green stink bug</name>
    <name type="synonym">Cimex viridulus</name>
    <dbReference type="NCBI Taxonomy" id="85310"/>
    <lineage>
        <taxon>Eukaryota</taxon>
        <taxon>Metazoa</taxon>
        <taxon>Ecdysozoa</taxon>
        <taxon>Arthropoda</taxon>
        <taxon>Hexapoda</taxon>
        <taxon>Insecta</taxon>
        <taxon>Pterygota</taxon>
        <taxon>Neoptera</taxon>
        <taxon>Paraneoptera</taxon>
        <taxon>Hemiptera</taxon>
        <taxon>Heteroptera</taxon>
        <taxon>Panheteroptera</taxon>
        <taxon>Pentatomomorpha</taxon>
        <taxon>Pentatomoidea</taxon>
        <taxon>Pentatomidae</taxon>
        <taxon>Pentatominae</taxon>
        <taxon>Nezara</taxon>
    </lineage>
</organism>
<gene>
    <name evidence="5" type="ORF">NEZAVI_LOCUS15074</name>
</gene>
<keyword evidence="4" id="KW-0687">Ribonucleoprotein</keyword>
<name>A0A9P0HT48_NEZVI</name>
<reference evidence="5" key="1">
    <citation type="submission" date="2022-01" db="EMBL/GenBank/DDBJ databases">
        <authorList>
            <person name="King R."/>
        </authorList>
    </citation>
    <scope>NUCLEOTIDE SEQUENCE</scope>
</reference>
<evidence type="ECO:0008006" key="7">
    <source>
        <dbReference type="Google" id="ProtNLM"/>
    </source>
</evidence>
<dbReference type="PANTHER" id="PTHR13014">
    <property type="entry name" value="MITOCHONDRIAL 28S RIBOSOMAL PROTEIN S30/P52 PRO-APOTOTIC PROTEIN"/>
    <property type="match status" value="1"/>
</dbReference>
<sequence>MYSSKIVKIKLKPSVYRQVSFQAGNEYTKVPKYPEILDISEKANANREKLAKHKRIEALNTVEEKLFALNMDKYYGWKSLILKEGEYPYNFLPLVKHITRTHVKEVDSVGFHKAQRLNLEESQELLDRVRPHLQDALLFELKGRRNDPEVERMNSKNFKSEKCISLVHKINNVLLTYFSNHFPHLMESMVDYEPRQEAFWCVGGFHPNDEEYNKRKENKKLSEKDINEKVEHWIQYLGNPVIQVRHTFPLDTLDTNAISSEQEEVSLNAAFSECYDPTLTYGLELGRRHGTNIPGFWPGDKNEFGLMSYHATEHLAQRPSHFGEHDQQNTLHSQAILASFSWLLSQASYQGFSTFSELTYPLVNQCILTDGRVFAFYLYQLNTTLLHSLFIESNPRSNVCFALKPAPLYQEIKGSEFIGWNDDTLRALISMYLCRPVERKGVEMKPYLGKEEQILAHIQDEDRRDWLHAQFRHMYSNRPRHKLGYEIYDWERIYKIKFQTRPLEARIRPFERDEDPLEERKYYEHMRKYIPKSQRPKKKHWTGWRAKFAKTYYPEI</sequence>
<evidence type="ECO:0000313" key="6">
    <source>
        <dbReference type="Proteomes" id="UP001152798"/>
    </source>
</evidence>
<keyword evidence="3" id="KW-0496">Mitochondrion</keyword>
<keyword evidence="2" id="KW-0689">Ribosomal protein</keyword>
<evidence type="ECO:0000256" key="2">
    <source>
        <dbReference type="ARBA" id="ARBA00022980"/>
    </source>
</evidence>
<dbReference type="GO" id="GO:0003735">
    <property type="term" value="F:structural constituent of ribosome"/>
    <property type="evidence" value="ECO:0007669"/>
    <property type="project" value="InterPro"/>
</dbReference>
<dbReference type="PANTHER" id="PTHR13014:SF3">
    <property type="entry name" value="LARGE RIBOSOMAL SUBUNIT PROTEIN ML65"/>
    <property type="match status" value="1"/>
</dbReference>
<dbReference type="AlphaFoldDB" id="A0A9P0HT48"/>
<keyword evidence="6" id="KW-1185">Reference proteome</keyword>
<dbReference type="GO" id="GO:0006412">
    <property type="term" value="P:translation"/>
    <property type="evidence" value="ECO:0007669"/>
    <property type="project" value="InterPro"/>
</dbReference>
<evidence type="ECO:0000313" key="5">
    <source>
        <dbReference type="EMBL" id="CAH1407344.1"/>
    </source>
</evidence>
<accession>A0A9P0HT48</accession>
<dbReference type="Proteomes" id="UP001152798">
    <property type="component" value="Chromosome 7"/>
</dbReference>
<protein>
    <recommendedName>
        <fullName evidence="7">28S ribosomal protein S30, mitochondrial</fullName>
    </recommendedName>
</protein>
<evidence type="ECO:0000256" key="4">
    <source>
        <dbReference type="ARBA" id="ARBA00023274"/>
    </source>
</evidence>
<comment type="subcellular location">
    <subcellularLocation>
        <location evidence="1">Mitochondrion</location>
    </subcellularLocation>
</comment>
<dbReference type="OrthoDB" id="6041973at2759"/>
<dbReference type="GO" id="GO:0005762">
    <property type="term" value="C:mitochondrial large ribosomal subunit"/>
    <property type="evidence" value="ECO:0007669"/>
    <property type="project" value="TreeGrafter"/>
</dbReference>
<evidence type="ECO:0000256" key="3">
    <source>
        <dbReference type="ARBA" id="ARBA00023128"/>
    </source>
</evidence>
<proteinExistence type="predicted"/>